<dbReference type="EMBL" id="JAGGKI010000002">
    <property type="protein sequence ID" value="MBP1891665.1"/>
    <property type="molecule type" value="Genomic_DNA"/>
</dbReference>
<reference evidence="1 2" key="1">
    <citation type="submission" date="2021-03" db="EMBL/GenBank/DDBJ databases">
        <title>Genomic Encyclopedia of Type Strains, Phase IV (KMG-IV): sequencing the most valuable type-strain genomes for metagenomic binning, comparative biology and taxonomic classification.</title>
        <authorList>
            <person name="Goeker M."/>
        </authorList>
    </citation>
    <scope>NUCLEOTIDE SEQUENCE [LARGE SCALE GENOMIC DNA]</scope>
    <source>
        <strain evidence="1 2">DSM 15596</strain>
    </source>
</reference>
<sequence length="93" mass="10598">MLENRVVTGKVIDIRNDKVLTLHGDMVSTFDMKYYVWMEEEPFPIHEGLSEASITGGLPEGDAAHAEAPGWFRRDWKPLLNLITAWRKSANRA</sequence>
<dbReference type="RefSeq" id="WP_007130438.1">
    <property type="nucleotide sequence ID" value="NZ_BOSA01000001.1"/>
</dbReference>
<gene>
    <name evidence="1" type="ORF">J2Z18_000737</name>
</gene>
<keyword evidence="2" id="KW-1185">Reference proteome</keyword>
<proteinExistence type="predicted"/>
<evidence type="ECO:0000313" key="2">
    <source>
        <dbReference type="Proteomes" id="UP000706926"/>
    </source>
</evidence>
<protein>
    <submittedName>
        <fullName evidence="1">Uncharacterized protein</fullName>
    </submittedName>
</protein>
<organism evidence="1 2">
    <name type="scientific">Paenibacillus lactis</name>
    <dbReference type="NCBI Taxonomy" id="228574"/>
    <lineage>
        <taxon>Bacteria</taxon>
        <taxon>Bacillati</taxon>
        <taxon>Bacillota</taxon>
        <taxon>Bacilli</taxon>
        <taxon>Bacillales</taxon>
        <taxon>Paenibacillaceae</taxon>
        <taxon>Paenibacillus</taxon>
    </lineage>
</organism>
<name>A0ABS4F5Y5_9BACL</name>
<dbReference type="GeneID" id="95402783"/>
<dbReference type="Proteomes" id="UP000706926">
    <property type="component" value="Unassembled WGS sequence"/>
</dbReference>
<evidence type="ECO:0000313" key="1">
    <source>
        <dbReference type="EMBL" id="MBP1891665.1"/>
    </source>
</evidence>
<comment type="caution">
    <text evidence="1">The sequence shown here is derived from an EMBL/GenBank/DDBJ whole genome shotgun (WGS) entry which is preliminary data.</text>
</comment>
<accession>A0ABS4F5Y5</accession>